<name>A0A895XN37_9ACTN</name>
<organism evidence="1 2">
    <name type="scientific">Natronoglycomyces albus</name>
    <dbReference type="NCBI Taxonomy" id="2811108"/>
    <lineage>
        <taxon>Bacteria</taxon>
        <taxon>Bacillati</taxon>
        <taxon>Actinomycetota</taxon>
        <taxon>Actinomycetes</taxon>
        <taxon>Glycomycetales</taxon>
        <taxon>Glycomycetaceae</taxon>
        <taxon>Natronoglycomyces</taxon>
    </lineage>
</organism>
<dbReference type="RefSeq" id="WP_213170808.1">
    <property type="nucleotide sequence ID" value="NZ_CP070496.1"/>
</dbReference>
<evidence type="ECO:0000313" key="2">
    <source>
        <dbReference type="Proteomes" id="UP000662939"/>
    </source>
</evidence>
<accession>A0A895XN37</accession>
<dbReference type="Proteomes" id="UP000662939">
    <property type="component" value="Chromosome"/>
</dbReference>
<keyword evidence="2" id="KW-1185">Reference proteome</keyword>
<dbReference type="AlphaFoldDB" id="A0A895XN37"/>
<protein>
    <submittedName>
        <fullName evidence="1">Uncharacterized protein</fullName>
    </submittedName>
</protein>
<proteinExistence type="predicted"/>
<sequence length="246" mass="26649">MSETVTGPTDSTTTLSALLENVARSQQRPNWRLQHDLLVVASGEAELIFAGLSGPSVTTFNVRLSSNPAWMARHVSNHGIDAVPAIQIPVGGFDHLARFSEQHPGNLAAHWEMFPQMNHQLGADTLYRDWEAFTATQPEYSGDVVVQLAPTTTTVTVAVAFDSAIIDPQARVDDDQAAQLVEVARRAIDTFPHAAYGLVVMENIDQPRVRGVDLQFAAWAEEAPTPWASDIAQALLEGEISQAKAG</sequence>
<dbReference type="EMBL" id="CP070496">
    <property type="protein sequence ID" value="QSB04809.1"/>
    <property type="molecule type" value="Genomic_DNA"/>
</dbReference>
<dbReference type="KEGG" id="nav:JQS30_13705"/>
<evidence type="ECO:0000313" key="1">
    <source>
        <dbReference type="EMBL" id="QSB04809.1"/>
    </source>
</evidence>
<reference evidence="1" key="1">
    <citation type="submission" date="2021-02" db="EMBL/GenBank/DDBJ databases">
        <title>Natronoglycomyces albus gen. nov., sp. nov, a haloalkaliphilic actinobacterium from a soda solonchak soil.</title>
        <authorList>
            <person name="Sorokin D.Y."/>
            <person name="Khijniak T.V."/>
            <person name="Zakharycheva A.P."/>
            <person name="Boueva O.V."/>
            <person name="Ariskina E.V."/>
            <person name="Hahnke R.L."/>
            <person name="Bunk B."/>
            <person name="Sproer C."/>
            <person name="Schumann P."/>
            <person name="Evtushenko L.I."/>
            <person name="Kublanov I.V."/>
        </authorList>
    </citation>
    <scope>NUCLEOTIDE SEQUENCE</scope>
    <source>
        <strain evidence="1">DSM 106290</strain>
    </source>
</reference>
<gene>
    <name evidence="1" type="ORF">JQS30_13705</name>
</gene>